<dbReference type="Proteomes" id="UP000255070">
    <property type="component" value="Unassembled WGS sequence"/>
</dbReference>
<proteinExistence type="inferred from homology"/>
<gene>
    <name evidence="10" type="ORF">NCTC10698_00195</name>
</gene>
<evidence type="ECO:0000256" key="7">
    <source>
        <dbReference type="ARBA" id="ARBA00024739"/>
    </source>
</evidence>
<keyword evidence="4" id="KW-1005">Bacterial flagellum biogenesis</keyword>
<comment type="function">
    <text evidence="7">Responsible for the coupling of flagellin expression to flagellar assembly by preventing expression of the flagellin genes when a component of the middle class of proteins is defective. It negatively regulates flagellar genes by inhibiting the activity of FliA by directly binding to FliA.</text>
</comment>
<evidence type="ECO:0000256" key="3">
    <source>
        <dbReference type="ARBA" id="ARBA00022491"/>
    </source>
</evidence>
<dbReference type="RefSeq" id="WP_034350341.1">
    <property type="nucleotide sequence ID" value="NZ_BBJZ01000034.1"/>
</dbReference>
<organism evidence="10 11">
    <name type="scientific">Comamonas testosteroni</name>
    <name type="common">Pseudomonas testosteroni</name>
    <dbReference type="NCBI Taxonomy" id="285"/>
    <lineage>
        <taxon>Bacteria</taxon>
        <taxon>Pseudomonadati</taxon>
        <taxon>Pseudomonadota</taxon>
        <taxon>Betaproteobacteria</taxon>
        <taxon>Burkholderiales</taxon>
        <taxon>Comamonadaceae</taxon>
        <taxon>Comamonas</taxon>
    </lineage>
</organism>
<dbReference type="InterPro" id="IPR035890">
    <property type="entry name" value="Anti-sigma-28_factor_FlgM_sf"/>
</dbReference>
<keyword evidence="11" id="KW-1185">Reference proteome</keyword>
<dbReference type="AlphaFoldDB" id="A0A8B4RXD3"/>
<keyword evidence="10" id="KW-0969">Cilium</keyword>
<dbReference type="GeneID" id="63996282"/>
<evidence type="ECO:0000313" key="11">
    <source>
        <dbReference type="Proteomes" id="UP000255070"/>
    </source>
</evidence>
<evidence type="ECO:0000256" key="5">
    <source>
        <dbReference type="ARBA" id="ARBA00023015"/>
    </source>
</evidence>
<dbReference type="InterPro" id="IPR007412">
    <property type="entry name" value="FlgM"/>
</dbReference>
<evidence type="ECO:0000259" key="9">
    <source>
        <dbReference type="Pfam" id="PF04316"/>
    </source>
</evidence>
<dbReference type="Pfam" id="PF04316">
    <property type="entry name" value="FlgM"/>
    <property type="match status" value="1"/>
</dbReference>
<protein>
    <recommendedName>
        <fullName evidence="2">Negative regulator of flagellin synthesis</fullName>
    </recommendedName>
    <alternativeName>
        <fullName evidence="8">Anti-sigma-28 factor</fullName>
    </alternativeName>
</protein>
<feature type="domain" description="Anti-sigma-28 factor FlgM C-terminal" evidence="9">
    <location>
        <begin position="38"/>
        <end position="88"/>
    </location>
</feature>
<keyword evidence="10" id="KW-0966">Cell projection</keyword>
<evidence type="ECO:0000256" key="6">
    <source>
        <dbReference type="ARBA" id="ARBA00023163"/>
    </source>
</evidence>
<dbReference type="SUPFAM" id="SSF101498">
    <property type="entry name" value="Anti-sigma factor FlgM"/>
    <property type="match status" value="1"/>
</dbReference>
<dbReference type="GO" id="GO:0044781">
    <property type="term" value="P:bacterial-type flagellum organization"/>
    <property type="evidence" value="ECO:0007669"/>
    <property type="project" value="UniProtKB-KW"/>
</dbReference>
<evidence type="ECO:0000313" key="10">
    <source>
        <dbReference type="EMBL" id="SUY73501.1"/>
    </source>
</evidence>
<dbReference type="GO" id="GO:0045892">
    <property type="term" value="P:negative regulation of DNA-templated transcription"/>
    <property type="evidence" value="ECO:0007669"/>
    <property type="project" value="InterPro"/>
</dbReference>
<accession>A0A8B4RXD3</accession>
<evidence type="ECO:0000256" key="8">
    <source>
        <dbReference type="ARBA" id="ARBA00030117"/>
    </source>
</evidence>
<dbReference type="EMBL" id="UFXL01000001">
    <property type="protein sequence ID" value="SUY73501.1"/>
    <property type="molecule type" value="Genomic_DNA"/>
</dbReference>
<comment type="caution">
    <text evidence="10">The sequence shown here is derived from an EMBL/GenBank/DDBJ whole genome shotgun (WGS) entry which is preliminary data.</text>
</comment>
<reference evidence="10 11" key="1">
    <citation type="submission" date="2018-06" db="EMBL/GenBank/DDBJ databases">
        <authorList>
            <consortium name="Pathogen Informatics"/>
            <person name="Doyle S."/>
        </authorList>
    </citation>
    <scope>NUCLEOTIDE SEQUENCE [LARGE SCALE GENOMIC DNA]</scope>
    <source>
        <strain evidence="10 11">NCTC10698</strain>
    </source>
</reference>
<evidence type="ECO:0000256" key="4">
    <source>
        <dbReference type="ARBA" id="ARBA00022795"/>
    </source>
</evidence>
<dbReference type="NCBIfam" id="TIGR03824">
    <property type="entry name" value="FlgM_jcvi"/>
    <property type="match status" value="1"/>
</dbReference>
<name>A0A8B4RXD3_COMTE</name>
<comment type="similarity">
    <text evidence="1">Belongs to the FlgM family.</text>
</comment>
<keyword evidence="10" id="KW-0282">Flagellum</keyword>
<keyword evidence="5" id="KW-0805">Transcription regulation</keyword>
<sequence>MKLSPMTPAAGAAAVQGDTVQGAAAPLPAAAAVAAPEVQLGGQAARMQRAQAALAAMPEVDAARVAEIKDALARGDISFNPGKLAQLIARHHGGQA</sequence>
<evidence type="ECO:0000256" key="2">
    <source>
        <dbReference type="ARBA" id="ARBA00017823"/>
    </source>
</evidence>
<dbReference type="InterPro" id="IPR031316">
    <property type="entry name" value="FlgM_C"/>
</dbReference>
<evidence type="ECO:0000256" key="1">
    <source>
        <dbReference type="ARBA" id="ARBA00005322"/>
    </source>
</evidence>
<keyword evidence="6" id="KW-0804">Transcription</keyword>
<keyword evidence="3" id="KW-0678">Repressor</keyword>